<proteinExistence type="predicted"/>
<dbReference type="Proteomes" id="UP001549691">
    <property type="component" value="Unassembled WGS sequence"/>
</dbReference>
<gene>
    <name evidence="2" type="ORF">ABXR19_14505</name>
</gene>
<accession>A0ABV2TN90</accession>
<dbReference type="SUPFAM" id="SSF52200">
    <property type="entry name" value="Toll/Interleukin receptor TIR domain"/>
    <property type="match status" value="1"/>
</dbReference>
<dbReference type="EMBL" id="JBEWZI010000016">
    <property type="protein sequence ID" value="MET7015399.1"/>
    <property type="molecule type" value="Genomic_DNA"/>
</dbReference>
<evidence type="ECO:0000313" key="3">
    <source>
        <dbReference type="Proteomes" id="UP001549691"/>
    </source>
</evidence>
<evidence type="ECO:0000313" key="2">
    <source>
        <dbReference type="EMBL" id="MET7015399.1"/>
    </source>
</evidence>
<sequence length="258" mass="28392">MSSIFLSHAHEDKAFARKLATDLRLAGHAVWIDEAEINIGDSLIEKIREGLEQVDYVAAILSSASIDSPWVTRELDIASNREIEEGRVLVLPLLLENVVLPGFLKGKFYGDFTNADGYKEKLDLLLRAIGNSTPVNRPSPDELTNLHAELNSVRNAVTQHKAALETHQRIALSGKSEKLKAAITKANIKFPMHAPINVSHAFEVLGSTVTLDYLLWSIAKSERKGGHVLEAMLSMDNKWPLVESMLSAYDDLLSAAGD</sequence>
<dbReference type="InterPro" id="IPR000157">
    <property type="entry name" value="TIR_dom"/>
</dbReference>
<dbReference type="InterPro" id="IPR035897">
    <property type="entry name" value="Toll_tir_struct_dom_sf"/>
</dbReference>
<keyword evidence="2" id="KW-0675">Receptor</keyword>
<evidence type="ECO:0000259" key="1">
    <source>
        <dbReference type="PROSITE" id="PS50104"/>
    </source>
</evidence>
<organism evidence="2 3">
    <name type="scientific">Uliginosibacterium flavum</name>
    <dbReference type="NCBI Taxonomy" id="1396831"/>
    <lineage>
        <taxon>Bacteria</taxon>
        <taxon>Pseudomonadati</taxon>
        <taxon>Pseudomonadota</taxon>
        <taxon>Betaproteobacteria</taxon>
        <taxon>Rhodocyclales</taxon>
        <taxon>Zoogloeaceae</taxon>
        <taxon>Uliginosibacterium</taxon>
    </lineage>
</organism>
<comment type="caution">
    <text evidence="2">The sequence shown here is derived from an EMBL/GenBank/DDBJ whole genome shotgun (WGS) entry which is preliminary data.</text>
</comment>
<dbReference type="PROSITE" id="PS50104">
    <property type="entry name" value="TIR"/>
    <property type="match status" value="1"/>
</dbReference>
<reference evidence="2 3" key="1">
    <citation type="submission" date="2024-07" db="EMBL/GenBank/DDBJ databases">
        <title>Uliginosibacterium flavum JJ3220;KACC:17644.</title>
        <authorList>
            <person name="Kim M.K."/>
        </authorList>
    </citation>
    <scope>NUCLEOTIDE SEQUENCE [LARGE SCALE GENOMIC DNA]</scope>
    <source>
        <strain evidence="2 3">KACC:17644</strain>
    </source>
</reference>
<protein>
    <submittedName>
        <fullName evidence="2">Toll/interleukin-1 receptor domain-containing protein</fullName>
    </submittedName>
</protein>
<dbReference type="Pfam" id="PF13676">
    <property type="entry name" value="TIR_2"/>
    <property type="match status" value="1"/>
</dbReference>
<feature type="domain" description="TIR" evidence="1">
    <location>
        <begin position="1"/>
        <end position="133"/>
    </location>
</feature>
<dbReference type="SMART" id="SM00255">
    <property type="entry name" value="TIR"/>
    <property type="match status" value="1"/>
</dbReference>
<dbReference type="RefSeq" id="WP_354601858.1">
    <property type="nucleotide sequence ID" value="NZ_JBEWZI010000016.1"/>
</dbReference>
<dbReference type="Gene3D" id="3.40.50.10140">
    <property type="entry name" value="Toll/interleukin-1 receptor homology (TIR) domain"/>
    <property type="match status" value="1"/>
</dbReference>
<keyword evidence="3" id="KW-1185">Reference proteome</keyword>
<name>A0ABV2TN90_9RHOO</name>